<dbReference type="PANTHER" id="PTHR28013">
    <property type="entry name" value="PROTEIN DCV1-RELATED"/>
    <property type="match status" value="1"/>
</dbReference>
<accession>A0AAV9PS97</accession>
<comment type="caution">
    <text evidence="3">The sequence shown here is derived from an EMBL/GenBank/DDBJ whole genome shotgun (WGS) entry which is preliminary data.</text>
</comment>
<keyword evidence="2" id="KW-0472">Membrane</keyword>
<feature type="transmembrane region" description="Helical" evidence="2">
    <location>
        <begin position="138"/>
        <end position="162"/>
    </location>
</feature>
<dbReference type="PANTHER" id="PTHR28013:SF7">
    <property type="entry name" value="PALI-DOMAIN-CONTAINING PROTEIN"/>
    <property type="match status" value="1"/>
</dbReference>
<evidence type="ECO:0000256" key="2">
    <source>
        <dbReference type="SAM" id="Phobius"/>
    </source>
</evidence>
<dbReference type="RefSeq" id="XP_064664268.1">
    <property type="nucleotide sequence ID" value="XM_064798034.1"/>
</dbReference>
<feature type="region of interest" description="Disordered" evidence="1">
    <location>
        <begin position="218"/>
        <end position="238"/>
    </location>
</feature>
<protein>
    <recommendedName>
        <fullName evidence="5">Pali-domain-containing protein</fullName>
    </recommendedName>
</protein>
<feature type="transmembrane region" description="Helical" evidence="2">
    <location>
        <begin position="12"/>
        <end position="35"/>
    </location>
</feature>
<evidence type="ECO:0000313" key="3">
    <source>
        <dbReference type="EMBL" id="KAK5175630.1"/>
    </source>
</evidence>
<sequence>MALANIANKTHWFGVFLLLVSSILLLIVTISAPVWNHVGLLHVTLPATSGLKHTSVNLGTFGYCIVDIAPNDNDYCTHHHIGYAPAALLAQLDHASISTIASGTSDSLTRVMVLHPIETGLSFIAFLLAIGHGIIGSLAGAIIAFITWILVLISLAIDFSLFGILHHHVNNDGSGSRARFGAAIWCLVAAFLTLSFGMIIVFFTCCANHREKKRVAKSEREVEPVQEAPKRKKKFGVF</sequence>
<dbReference type="Gene3D" id="1.20.140.150">
    <property type="match status" value="1"/>
</dbReference>
<name>A0AAV9PS97_9PEZI</name>
<gene>
    <name evidence="3" type="ORF">LTR77_000769</name>
</gene>
<dbReference type="GO" id="GO:0005886">
    <property type="term" value="C:plasma membrane"/>
    <property type="evidence" value="ECO:0007669"/>
    <property type="project" value="InterPro"/>
</dbReference>
<evidence type="ECO:0000313" key="4">
    <source>
        <dbReference type="Proteomes" id="UP001337655"/>
    </source>
</evidence>
<evidence type="ECO:0000256" key="1">
    <source>
        <dbReference type="SAM" id="MobiDB-lite"/>
    </source>
</evidence>
<dbReference type="Proteomes" id="UP001337655">
    <property type="component" value="Unassembled WGS sequence"/>
</dbReference>
<keyword evidence="4" id="KW-1185">Reference proteome</keyword>
<dbReference type="GO" id="GO:0032153">
    <property type="term" value="C:cell division site"/>
    <property type="evidence" value="ECO:0007669"/>
    <property type="project" value="TreeGrafter"/>
</dbReference>
<keyword evidence="2" id="KW-0812">Transmembrane</keyword>
<dbReference type="InterPro" id="IPR009571">
    <property type="entry name" value="SUR7/Rim9-like_fungi"/>
</dbReference>
<dbReference type="InterPro" id="IPR051380">
    <property type="entry name" value="pH-response_reg_palI/RIM9"/>
</dbReference>
<feature type="transmembrane region" description="Helical" evidence="2">
    <location>
        <begin position="182"/>
        <end position="207"/>
    </location>
</feature>
<keyword evidence="2" id="KW-1133">Transmembrane helix</keyword>
<dbReference type="AlphaFoldDB" id="A0AAV9PS97"/>
<reference evidence="3 4" key="1">
    <citation type="submission" date="2023-08" db="EMBL/GenBank/DDBJ databases">
        <title>Black Yeasts Isolated from many extreme environments.</title>
        <authorList>
            <person name="Coleine C."/>
            <person name="Stajich J.E."/>
            <person name="Selbmann L."/>
        </authorList>
    </citation>
    <scope>NUCLEOTIDE SEQUENCE [LARGE SCALE GENOMIC DNA]</scope>
    <source>
        <strain evidence="3 4">CCFEE 5935</strain>
    </source>
</reference>
<feature type="transmembrane region" description="Helical" evidence="2">
    <location>
        <begin position="112"/>
        <end position="131"/>
    </location>
</feature>
<dbReference type="Pfam" id="PF06687">
    <property type="entry name" value="SUR7"/>
    <property type="match status" value="1"/>
</dbReference>
<dbReference type="GeneID" id="89922119"/>
<proteinExistence type="predicted"/>
<dbReference type="EMBL" id="JAVRRT010000001">
    <property type="protein sequence ID" value="KAK5175630.1"/>
    <property type="molecule type" value="Genomic_DNA"/>
</dbReference>
<evidence type="ECO:0008006" key="5">
    <source>
        <dbReference type="Google" id="ProtNLM"/>
    </source>
</evidence>
<dbReference type="GO" id="GO:0035838">
    <property type="term" value="C:growing cell tip"/>
    <property type="evidence" value="ECO:0007669"/>
    <property type="project" value="TreeGrafter"/>
</dbReference>
<organism evidence="3 4">
    <name type="scientific">Saxophila tyrrhenica</name>
    <dbReference type="NCBI Taxonomy" id="1690608"/>
    <lineage>
        <taxon>Eukaryota</taxon>
        <taxon>Fungi</taxon>
        <taxon>Dikarya</taxon>
        <taxon>Ascomycota</taxon>
        <taxon>Pezizomycotina</taxon>
        <taxon>Dothideomycetes</taxon>
        <taxon>Dothideomycetidae</taxon>
        <taxon>Mycosphaerellales</taxon>
        <taxon>Extremaceae</taxon>
        <taxon>Saxophila</taxon>
    </lineage>
</organism>